<accession>A0ABU5CMN1</accession>
<dbReference type="Proteomes" id="UP001275315">
    <property type="component" value="Unassembled WGS sequence"/>
</dbReference>
<keyword evidence="3" id="KW-1185">Reference proteome</keyword>
<name>A0ABU5CMN1_9BACI</name>
<comment type="caution">
    <text evidence="2">The sequence shown here is derived from an EMBL/GenBank/DDBJ whole genome shotgun (WGS) entry which is preliminary data.</text>
</comment>
<proteinExistence type="predicted"/>
<evidence type="ECO:0000256" key="1">
    <source>
        <dbReference type="SAM" id="Coils"/>
    </source>
</evidence>
<protein>
    <recommendedName>
        <fullName evidence="4">Methyl-accepting chemotaxis protein</fullName>
    </recommendedName>
</protein>
<sequence>MNVKVQENLFSQEEISAGIQEISTSGSTQANQVSNITKSSLDTLQQAESMLNEMQELKRNFDKSTETALKGNTLLEQLFTNTDELRTFTNDLSVLFEALSNKIYETNTFSQSIIDVSQQTIY</sequence>
<evidence type="ECO:0008006" key="4">
    <source>
        <dbReference type="Google" id="ProtNLM"/>
    </source>
</evidence>
<evidence type="ECO:0000313" key="2">
    <source>
        <dbReference type="EMBL" id="MDY0407629.1"/>
    </source>
</evidence>
<dbReference type="SUPFAM" id="SSF58104">
    <property type="entry name" value="Methyl-accepting chemotaxis protein (MCP) signaling domain"/>
    <property type="match status" value="1"/>
</dbReference>
<feature type="coiled-coil region" evidence="1">
    <location>
        <begin position="40"/>
        <end position="67"/>
    </location>
</feature>
<gene>
    <name evidence="2" type="ORF">RWD45_02145</name>
</gene>
<organism evidence="2 3">
    <name type="scientific">Paracerasibacillus soli</name>
    <dbReference type="NCBI Taxonomy" id="480284"/>
    <lineage>
        <taxon>Bacteria</taxon>
        <taxon>Bacillati</taxon>
        <taxon>Bacillota</taxon>
        <taxon>Bacilli</taxon>
        <taxon>Bacillales</taxon>
        <taxon>Bacillaceae</taxon>
        <taxon>Paracerasibacillus</taxon>
    </lineage>
</organism>
<dbReference type="EMBL" id="JAWDIQ010000001">
    <property type="protein sequence ID" value="MDY0407629.1"/>
    <property type="molecule type" value="Genomic_DNA"/>
</dbReference>
<dbReference type="Gene3D" id="1.10.287.950">
    <property type="entry name" value="Methyl-accepting chemotaxis protein"/>
    <property type="match status" value="1"/>
</dbReference>
<keyword evidence="1" id="KW-0175">Coiled coil</keyword>
<reference evidence="2 3" key="1">
    <citation type="submission" date="2023-10" db="EMBL/GenBank/DDBJ databases">
        <title>Virgibacillus soli CC-YMP-6 genome.</title>
        <authorList>
            <person name="Miliotis G."/>
            <person name="Sengupta P."/>
            <person name="Hameed A."/>
            <person name="Chuvochina M."/>
            <person name="Mcdonagh F."/>
            <person name="Simpson A.C."/>
            <person name="Singh N.K."/>
            <person name="Rekha P.D."/>
            <person name="Raman K."/>
            <person name="Hugenholtz P."/>
            <person name="Venkateswaran K."/>
        </authorList>
    </citation>
    <scope>NUCLEOTIDE SEQUENCE [LARGE SCALE GENOMIC DNA]</scope>
    <source>
        <strain evidence="2 3">CC-YMP-6</strain>
    </source>
</reference>
<evidence type="ECO:0000313" key="3">
    <source>
        <dbReference type="Proteomes" id="UP001275315"/>
    </source>
</evidence>
<dbReference type="RefSeq" id="WP_320378428.1">
    <property type="nucleotide sequence ID" value="NZ_JAWDIQ010000001.1"/>
</dbReference>